<organism evidence="4 5">
    <name type="scientific">Paenibacillus taichungensis</name>
    <dbReference type="NCBI Taxonomy" id="484184"/>
    <lineage>
        <taxon>Bacteria</taxon>
        <taxon>Bacillati</taxon>
        <taxon>Bacillota</taxon>
        <taxon>Bacilli</taxon>
        <taxon>Bacillales</taxon>
        <taxon>Paenibacillaceae</taxon>
        <taxon>Paenibacillus</taxon>
    </lineage>
</organism>
<dbReference type="GO" id="GO:0004029">
    <property type="term" value="F:aldehyde dehydrogenase (NAD+) activity"/>
    <property type="evidence" value="ECO:0007669"/>
    <property type="project" value="TreeGrafter"/>
</dbReference>
<dbReference type="Gene3D" id="3.40.50.720">
    <property type="entry name" value="NAD(P)-binding Rossmann-like Domain"/>
    <property type="match status" value="1"/>
</dbReference>
<dbReference type="Pfam" id="PF07993">
    <property type="entry name" value="NAD_binding_4"/>
    <property type="match status" value="1"/>
</dbReference>
<dbReference type="InterPro" id="IPR013120">
    <property type="entry name" value="FAR_NAD-bd"/>
</dbReference>
<evidence type="ECO:0000259" key="3">
    <source>
        <dbReference type="Pfam" id="PF12697"/>
    </source>
</evidence>
<feature type="compositionally biased region" description="Low complexity" evidence="1">
    <location>
        <begin position="1"/>
        <end position="10"/>
    </location>
</feature>
<sequence>MSIHNSSSSSLNAERETDLNTAKNNNATDSTTILMTGSTGFIGKEAVKQLGNSEAQLLLLVRSKSKARTALNAYGVTDFSRITYIQGDLSAPGLGLTKADRERALQANIIIHAGGTMDVTLQPKVAEQIFMNGARGMAELAEDIQRTHGLRHFIHVVGFMSPYGRNNSPSISSPNEDAGDKSSGKKSVISKVFHSESAYEHMKFEADRYIRQHAEQHSYVLSVVNPSTIVGPYPTGATEQTGGIGMMIQAMRRRRMPVIPGGQQHWLPLVSNDVVAQTLVFLTQDSNPSGGTYPLLSRKADSPDMKELIRLLAAELDVSAPRWSVPLPMIHAAMKAGGTKISGIPPESIAFITKQEFEVQQTERLFQRMGQKLPEFSELLPYVTADLDYRFSYPSQEDLPQGWTRTRKGSLAVLVHEGEGEPWVIVHGLMSSADDMIPLGDVLWSMMGNPIWLVDLAGFGRSPVHRNKIKGTAFKGQVEAVRSVLDEIQGPVKLVGHSVGAAIAAAVLQESGRENIQLAMLQPVWGAPKDGMQRLISRFPRRMLQGLLSRMTPQQVTGQLKRAEASEINPTLLEGYARRASSGLKSPRIAGANADLLHWIKSHSSDIVPQTSADAQRTLMVWGTNDKGYSRPENIHSSVQRAELPYGHQFPLFQAEEAASLLVEWQMKRR</sequence>
<feature type="region of interest" description="Disordered" evidence="1">
    <location>
        <begin position="1"/>
        <end position="30"/>
    </location>
</feature>
<proteinExistence type="predicted"/>
<dbReference type="Proteomes" id="UP000250642">
    <property type="component" value="Unassembled WGS sequence"/>
</dbReference>
<protein>
    <submittedName>
        <fullName evidence="4">Nonribosomal peptide synthetase MxaA</fullName>
    </submittedName>
</protein>
<comment type="caution">
    <text evidence="4">The sequence shown here is derived from an EMBL/GenBank/DDBJ whole genome shotgun (WGS) entry which is preliminary data.</text>
</comment>
<dbReference type="InterPro" id="IPR000073">
    <property type="entry name" value="AB_hydrolase_1"/>
</dbReference>
<dbReference type="AlphaFoldDB" id="A0A329QJQ3"/>
<dbReference type="InterPro" id="IPR029058">
    <property type="entry name" value="AB_hydrolase_fold"/>
</dbReference>
<evidence type="ECO:0000256" key="1">
    <source>
        <dbReference type="SAM" id="MobiDB-lite"/>
    </source>
</evidence>
<feature type="domain" description="AB hydrolase-1" evidence="3">
    <location>
        <begin position="424"/>
        <end position="659"/>
    </location>
</feature>
<dbReference type="EMBL" id="QEVW01000015">
    <property type="protein sequence ID" value="RAW12141.1"/>
    <property type="molecule type" value="Genomic_DNA"/>
</dbReference>
<dbReference type="Pfam" id="PF12697">
    <property type="entry name" value="Abhydrolase_6"/>
    <property type="match status" value="1"/>
</dbReference>
<dbReference type="Gene3D" id="3.40.50.1820">
    <property type="entry name" value="alpha/beta hydrolase"/>
    <property type="match status" value="1"/>
</dbReference>
<dbReference type="SUPFAM" id="SSF53474">
    <property type="entry name" value="alpha/beta-Hydrolases"/>
    <property type="match status" value="1"/>
</dbReference>
<dbReference type="SUPFAM" id="SSF51735">
    <property type="entry name" value="NAD(P)-binding Rossmann-fold domains"/>
    <property type="match status" value="1"/>
</dbReference>
<evidence type="ECO:0000313" key="5">
    <source>
        <dbReference type="Proteomes" id="UP000250642"/>
    </source>
</evidence>
<reference evidence="4 5" key="1">
    <citation type="submission" date="2018-04" db="EMBL/GenBank/DDBJ databases">
        <title>Paenibacillus taichungensis Genome sequencing and assembly.</title>
        <authorList>
            <person name="Xu J."/>
            <person name="Rensing C."/>
            <person name="Mazhar H.S."/>
        </authorList>
    </citation>
    <scope>NUCLEOTIDE SEQUENCE [LARGE SCALE GENOMIC DNA]</scope>
    <source>
        <strain evidence="4 5">NC1</strain>
    </source>
</reference>
<evidence type="ECO:0000313" key="4">
    <source>
        <dbReference type="EMBL" id="RAW12141.1"/>
    </source>
</evidence>
<name>A0A329QJQ3_9BACL</name>
<dbReference type="PANTHER" id="PTHR48079">
    <property type="entry name" value="PROTEIN YEEZ"/>
    <property type="match status" value="1"/>
</dbReference>
<feature type="compositionally biased region" description="Polar residues" evidence="1">
    <location>
        <begin position="19"/>
        <end position="30"/>
    </location>
</feature>
<accession>A0A329QJQ3</accession>
<dbReference type="InterPro" id="IPR036291">
    <property type="entry name" value="NAD(P)-bd_dom_sf"/>
</dbReference>
<dbReference type="InterPro" id="IPR051783">
    <property type="entry name" value="NAD(P)-dependent_oxidoreduct"/>
</dbReference>
<dbReference type="GO" id="GO:0005737">
    <property type="term" value="C:cytoplasm"/>
    <property type="evidence" value="ECO:0007669"/>
    <property type="project" value="TreeGrafter"/>
</dbReference>
<evidence type="ECO:0000259" key="2">
    <source>
        <dbReference type="Pfam" id="PF07993"/>
    </source>
</evidence>
<feature type="domain" description="Thioester reductase (TE)" evidence="2">
    <location>
        <begin position="36"/>
        <end position="278"/>
    </location>
</feature>
<dbReference type="PANTHER" id="PTHR48079:SF6">
    <property type="entry name" value="NAD(P)-BINDING DOMAIN-CONTAINING PROTEIN-RELATED"/>
    <property type="match status" value="1"/>
</dbReference>
<gene>
    <name evidence="4" type="ORF">DC345_22750</name>
</gene>
<dbReference type="RefSeq" id="WP_113055070.1">
    <property type="nucleotide sequence ID" value="NZ_QEVW01000015.1"/>
</dbReference>
<feature type="region of interest" description="Disordered" evidence="1">
    <location>
        <begin position="167"/>
        <end position="186"/>
    </location>
</feature>